<accession>A0ABD3NTI0</accession>
<dbReference type="EMBL" id="JALLPJ020001066">
    <property type="protein sequence ID" value="KAL3777075.1"/>
    <property type="molecule type" value="Genomic_DNA"/>
</dbReference>
<evidence type="ECO:0000313" key="6">
    <source>
        <dbReference type="EMBL" id="KAL3777075.1"/>
    </source>
</evidence>
<dbReference type="Pfam" id="PF04577">
    <property type="entry name" value="Glyco_transf_61"/>
    <property type="match status" value="1"/>
</dbReference>
<evidence type="ECO:0000256" key="1">
    <source>
        <dbReference type="ARBA" id="ARBA00022676"/>
    </source>
</evidence>
<evidence type="ECO:0000259" key="5">
    <source>
        <dbReference type="Pfam" id="PF04577"/>
    </source>
</evidence>
<gene>
    <name evidence="6" type="ORF">ACHAWO_011641</name>
</gene>
<dbReference type="PANTHER" id="PTHR20961:SF124">
    <property type="entry name" value="GLYCOSYLTRANSFERASE"/>
    <property type="match status" value="1"/>
</dbReference>
<dbReference type="Proteomes" id="UP001530400">
    <property type="component" value="Unassembled WGS sequence"/>
</dbReference>
<dbReference type="AlphaFoldDB" id="A0ABD3NTI0"/>
<feature type="region of interest" description="Disordered" evidence="4">
    <location>
        <begin position="105"/>
        <end position="135"/>
    </location>
</feature>
<comment type="caution">
    <text evidence="6">The sequence shown here is derived from an EMBL/GenBank/DDBJ whole genome shotgun (WGS) entry which is preliminary data.</text>
</comment>
<feature type="domain" description="Glycosyltransferase 61 catalytic" evidence="5">
    <location>
        <begin position="304"/>
        <end position="401"/>
    </location>
</feature>
<keyword evidence="1" id="KW-0328">Glycosyltransferase</keyword>
<keyword evidence="7" id="KW-1185">Reference proteome</keyword>
<dbReference type="InterPro" id="IPR049625">
    <property type="entry name" value="Glyco_transf_61_cat"/>
</dbReference>
<organism evidence="6 7">
    <name type="scientific">Cyclotella atomus</name>
    <dbReference type="NCBI Taxonomy" id="382360"/>
    <lineage>
        <taxon>Eukaryota</taxon>
        <taxon>Sar</taxon>
        <taxon>Stramenopiles</taxon>
        <taxon>Ochrophyta</taxon>
        <taxon>Bacillariophyta</taxon>
        <taxon>Coscinodiscophyceae</taxon>
        <taxon>Thalassiosirophycidae</taxon>
        <taxon>Stephanodiscales</taxon>
        <taxon>Stephanodiscaceae</taxon>
        <taxon>Cyclotella</taxon>
    </lineage>
</organism>
<keyword evidence="2" id="KW-0808">Transferase</keyword>
<evidence type="ECO:0000256" key="2">
    <source>
        <dbReference type="ARBA" id="ARBA00022679"/>
    </source>
</evidence>
<evidence type="ECO:0000256" key="4">
    <source>
        <dbReference type="SAM" id="MobiDB-lite"/>
    </source>
</evidence>
<proteinExistence type="predicted"/>
<evidence type="ECO:0000256" key="3">
    <source>
        <dbReference type="ARBA" id="ARBA00023180"/>
    </source>
</evidence>
<protein>
    <recommendedName>
        <fullName evidence="5">Glycosyltransferase 61 catalytic domain-containing protein</fullName>
    </recommendedName>
</protein>
<evidence type="ECO:0000313" key="7">
    <source>
        <dbReference type="Proteomes" id="UP001530400"/>
    </source>
</evidence>
<dbReference type="PANTHER" id="PTHR20961">
    <property type="entry name" value="GLYCOSYLTRANSFERASE"/>
    <property type="match status" value="1"/>
</dbReference>
<dbReference type="GO" id="GO:0016757">
    <property type="term" value="F:glycosyltransferase activity"/>
    <property type="evidence" value="ECO:0007669"/>
    <property type="project" value="UniProtKB-KW"/>
</dbReference>
<sequence length="469" mass="52679">MFGVHVLRPSTSSACLPSVQKIKIESMAGDSIQLFELQVFSPGKDTAHSELDSFAKSLINNADISGTTLPGGDVDTGFSEIETLAADLSEIETIPSVSTPAKDAESLLSSVDSPADSNVSLRDNDTAINSSKQEVKPNQDYKCKHMFEWSMMDEWQSDRRDFDLNNLPQTKKLSIDRMGGPSADGTLCMTITVHKPQLKMLVVDLTENMKDLYSSNMWHHHTVLYGTWVGVQIAQRKYNLITDRVVYVHDCRKGELPTEWRNLGELSCDRNLINQADVVLIPPIDGLMWDLAWDLGFTCYDSEMFKAYSALFVDRTSKLEPTEALGCWISRQGYPERVTANLDDVLEMMREVFPRAEEIVFSPDKTANQTVEMIQDCRVLIGVHGAGHTNAVYARPGVTVIEAIGKIKPAYFRNINMLLNQNYQTIVGDRTKDMSDTDWIIDLKEARAALEEGRDNAAEYIKEHGHWRL</sequence>
<feature type="compositionally biased region" description="Polar residues" evidence="4">
    <location>
        <begin position="107"/>
        <end position="132"/>
    </location>
</feature>
<reference evidence="6 7" key="1">
    <citation type="submission" date="2024-10" db="EMBL/GenBank/DDBJ databases">
        <title>Updated reference genomes for cyclostephanoid diatoms.</title>
        <authorList>
            <person name="Roberts W.R."/>
            <person name="Alverson A.J."/>
        </authorList>
    </citation>
    <scope>NUCLEOTIDE SEQUENCE [LARGE SCALE GENOMIC DNA]</scope>
    <source>
        <strain evidence="6 7">AJA010-31</strain>
    </source>
</reference>
<keyword evidence="3" id="KW-0325">Glycoprotein</keyword>
<dbReference type="InterPro" id="IPR007657">
    <property type="entry name" value="Glycosyltransferase_61"/>
</dbReference>
<name>A0ABD3NTI0_9STRA</name>